<dbReference type="Pfam" id="PF13715">
    <property type="entry name" value="CarbopepD_reg_2"/>
    <property type="match status" value="1"/>
</dbReference>
<keyword evidence="7" id="KW-0732">Signal</keyword>
<keyword evidence="8" id="KW-0408">Iron</keyword>
<evidence type="ECO:0000313" key="19">
    <source>
        <dbReference type="Proteomes" id="UP000295499"/>
    </source>
</evidence>
<dbReference type="GO" id="GO:0009279">
    <property type="term" value="C:cell outer membrane"/>
    <property type="evidence" value="ECO:0007669"/>
    <property type="project" value="UniProtKB-SubCell"/>
</dbReference>
<feature type="domain" description="TonB-dependent receptor-like beta-barrel" evidence="16">
    <location>
        <begin position="298"/>
        <end position="762"/>
    </location>
</feature>
<sequence length="792" mass="86245">MIFATMLNIQAYAQNQNGSLSGTVKTSDGAPASFVTVVIKDTKKGTITSENGEFTIKGLKPGNYILKISFTGLQTQEKTVDVIAGQTTHTDFNLAESANRLTEIQIISRKSANQKTVTVGKSGILARDLPQSVQILDSTVIRDQQVNRLADVLKNVNGVALGENRGSVNESFFARGYSLGANNVLKNGVRSSSGGVPEASTLESVEVLKGSAALLYGGVTGGAVVNMVTKKPKFNYGGEVSMRVGSYDFYKPTADIYGPISKTIAFRVIATKENANSFRDIVKSDRLYINPSLLFKLGTKTELLVQGDYLKSDYTPDFGLGTVGGAIPNIPRSAFLNTVWAYNNTNTATAQANVTHRFSDSWKLNAVVAYQSYNRDYFGAERPVGTATGISPRSLTRSKSQEYTYNQQLTLTGIANTGRIRHQILIGGDADQSNTTSYAFKYDTPTGANYGNFNILDPSTYNTRQDIPNTRISGNTYTPVYRMGAFVQDLISLTEKFKVLAGVRYTFQKMPRAVTYDQDNNTTTLASNSLPGSKVEHAFSPKFGLIYQPLKSTSLYASYASNFTSNTGTDIYKAALDPSIIDQYEMGIKNDFWDGKMSFNVTAYKIKNSNLAQTALLDQFGQPNADATVKEFSGATTSDGLEIDVTGKIAKGLNFLAGYSYNYYRYTKTLASGITEGERVIGSTKATANGTLFYTFSEGIVKGLKLGASAFVTGKRFSGFQTLKPPYAARGLPVKVSGFTTIDLTAGYTYKKLSFLAKVSNITDELNYYVHENYSVNPIPPRTFMGTVAYRF</sequence>
<dbReference type="Gene3D" id="2.40.170.20">
    <property type="entry name" value="TonB-dependent receptor, beta-barrel domain"/>
    <property type="match status" value="1"/>
</dbReference>
<dbReference type="InterPro" id="IPR039426">
    <property type="entry name" value="TonB-dep_rcpt-like"/>
</dbReference>
<dbReference type="InterPro" id="IPR012910">
    <property type="entry name" value="Plug_dom"/>
</dbReference>
<evidence type="ECO:0000256" key="6">
    <source>
        <dbReference type="ARBA" id="ARBA00022692"/>
    </source>
</evidence>
<evidence type="ECO:0000256" key="12">
    <source>
        <dbReference type="ARBA" id="ARBA00023170"/>
    </source>
</evidence>
<keyword evidence="4 14" id="KW-1134">Transmembrane beta strand</keyword>
<evidence type="ECO:0000313" key="18">
    <source>
        <dbReference type="EMBL" id="TDO20199.1"/>
    </source>
</evidence>
<evidence type="ECO:0000259" key="17">
    <source>
        <dbReference type="Pfam" id="PF07715"/>
    </source>
</evidence>
<keyword evidence="12 18" id="KW-0675">Receptor</keyword>
<feature type="domain" description="TonB-dependent receptor plug" evidence="17">
    <location>
        <begin position="127"/>
        <end position="222"/>
    </location>
</feature>
<proteinExistence type="inferred from homology"/>
<keyword evidence="6 14" id="KW-0812">Transmembrane</keyword>
<keyword evidence="10 15" id="KW-0798">TonB box</keyword>
<comment type="similarity">
    <text evidence="2 14 15">Belongs to the TonB-dependent receptor family.</text>
</comment>
<dbReference type="Gene3D" id="2.170.130.10">
    <property type="entry name" value="TonB-dependent receptor, plug domain"/>
    <property type="match status" value="1"/>
</dbReference>
<dbReference type="InterPro" id="IPR010105">
    <property type="entry name" value="TonB_sidphr_rcpt"/>
</dbReference>
<gene>
    <name evidence="18" type="ORF">CLV32_3959</name>
</gene>
<dbReference type="PANTHER" id="PTHR32552:SF68">
    <property type="entry name" value="FERRICHROME OUTER MEMBRANE TRANSPORTER_PHAGE RECEPTOR"/>
    <property type="match status" value="1"/>
</dbReference>
<dbReference type="EMBL" id="SNWM01000005">
    <property type="protein sequence ID" value="TDO20199.1"/>
    <property type="molecule type" value="Genomic_DNA"/>
</dbReference>
<evidence type="ECO:0000256" key="11">
    <source>
        <dbReference type="ARBA" id="ARBA00023136"/>
    </source>
</evidence>
<dbReference type="Pfam" id="PF00593">
    <property type="entry name" value="TonB_dep_Rec_b-barrel"/>
    <property type="match status" value="1"/>
</dbReference>
<dbReference type="InterPro" id="IPR013784">
    <property type="entry name" value="Carb-bd-like_fold"/>
</dbReference>
<dbReference type="GO" id="GO:0030246">
    <property type="term" value="F:carbohydrate binding"/>
    <property type="evidence" value="ECO:0007669"/>
    <property type="project" value="InterPro"/>
</dbReference>
<accession>A0A4V3C307</accession>
<evidence type="ECO:0000256" key="8">
    <source>
        <dbReference type="ARBA" id="ARBA00023004"/>
    </source>
</evidence>
<dbReference type="InterPro" id="IPR037066">
    <property type="entry name" value="Plug_dom_sf"/>
</dbReference>
<dbReference type="SUPFAM" id="SSF56935">
    <property type="entry name" value="Porins"/>
    <property type="match status" value="1"/>
</dbReference>
<dbReference type="NCBIfam" id="TIGR01783">
    <property type="entry name" value="TonB-siderophor"/>
    <property type="match status" value="1"/>
</dbReference>
<keyword evidence="19" id="KW-1185">Reference proteome</keyword>
<evidence type="ECO:0000256" key="2">
    <source>
        <dbReference type="ARBA" id="ARBA00009810"/>
    </source>
</evidence>
<keyword evidence="5" id="KW-0410">Iron transport</keyword>
<keyword evidence="11 14" id="KW-0472">Membrane</keyword>
<dbReference type="PANTHER" id="PTHR32552">
    <property type="entry name" value="FERRICHROME IRON RECEPTOR-RELATED"/>
    <property type="match status" value="1"/>
</dbReference>
<dbReference type="GO" id="GO:0015891">
    <property type="term" value="P:siderophore transport"/>
    <property type="evidence" value="ECO:0007669"/>
    <property type="project" value="InterPro"/>
</dbReference>
<dbReference type="CDD" id="cd01347">
    <property type="entry name" value="ligand_gated_channel"/>
    <property type="match status" value="1"/>
</dbReference>
<dbReference type="GO" id="GO:0015344">
    <property type="term" value="F:siderophore uptake transmembrane transporter activity"/>
    <property type="evidence" value="ECO:0007669"/>
    <property type="project" value="TreeGrafter"/>
</dbReference>
<evidence type="ECO:0000256" key="3">
    <source>
        <dbReference type="ARBA" id="ARBA00022448"/>
    </source>
</evidence>
<keyword evidence="3 14" id="KW-0813">Transport</keyword>
<dbReference type="PROSITE" id="PS52016">
    <property type="entry name" value="TONB_DEPENDENT_REC_3"/>
    <property type="match status" value="1"/>
</dbReference>
<comment type="subcellular location">
    <subcellularLocation>
        <location evidence="1 14">Cell outer membrane</location>
        <topology evidence="1 14">Multi-pass membrane protein</topology>
    </subcellularLocation>
</comment>
<dbReference type="Pfam" id="PF07715">
    <property type="entry name" value="Plug"/>
    <property type="match status" value="1"/>
</dbReference>
<evidence type="ECO:0000256" key="9">
    <source>
        <dbReference type="ARBA" id="ARBA00023065"/>
    </source>
</evidence>
<dbReference type="SUPFAM" id="SSF49452">
    <property type="entry name" value="Starch-binding domain-like"/>
    <property type="match status" value="1"/>
</dbReference>
<dbReference type="Proteomes" id="UP000295499">
    <property type="component" value="Unassembled WGS sequence"/>
</dbReference>
<dbReference type="InterPro" id="IPR036942">
    <property type="entry name" value="Beta-barrel_TonB_sf"/>
</dbReference>
<dbReference type="Gene3D" id="2.60.40.1120">
    <property type="entry name" value="Carboxypeptidase-like, regulatory domain"/>
    <property type="match status" value="1"/>
</dbReference>
<keyword evidence="9" id="KW-0406">Ion transport</keyword>
<dbReference type="GO" id="GO:0038023">
    <property type="term" value="F:signaling receptor activity"/>
    <property type="evidence" value="ECO:0007669"/>
    <property type="project" value="InterPro"/>
</dbReference>
<name>A0A4V3C307_9SPHI</name>
<evidence type="ECO:0000256" key="14">
    <source>
        <dbReference type="PROSITE-ProRule" id="PRU01360"/>
    </source>
</evidence>
<evidence type="ECO:0000259" key="16">
    <source>
        <dbReference type="Pfam" id="PF00593"/>
    </source>
</evidence>
<dbReference type="AlphaFoldDB" id="A0A4V3C307"/>
<comment type="caution">
    <text evidence="18">The sequence shown here is derived from an EMBL/GenBank/DDBJ whole genome shotgun (WGS) entry which is preliminary data.</text>
</comment>
<evidence type="ECO:0000256" key="7">
    <source>
        <dbReference type="ARBA" id="ARBA00022729"/>
    </source>
</evidence>
<evidence type="ECO:0000256" key="15">
    <source>
        <dbReference type="RuleBase" id="RU003357"/>
    </source>
</evidence>
<keyword evidence="13 14" id="KW-0998">Cell outer membrane</keyword>
<organism evidence="18 19">
    <name type="scientific">Pedobacter duraquae</name>
    <dbReference type="NCBI Taxonomy" id="425511"/>
    <lineage>
        <taxon>Bacteria</taxon>
        <taxon>Pseudomonadati</taxon>
        <taxon>Bacteroidota</taxon>
        <taxon>Sphingobacteriia</taxon>
        <taxon>Sphingobacteriales</taxon>
        <taxon>Sphingobacteriaceae</taxon>
        <taxon>Pedobacter</taxon>
    </lineage>
</organism>
<evidence type="ECO:0000256" key="5">
    <source>
        <dbReference type="ARBA" id="ARBA00022496"/>
    </source>
</evidence>
<evidence type="ECO:0000256" key="4">
    <source>
        <dbReference type="ARBA" id="ARBA00022452"/>
    </source>
</evidence>
<evidence type="ECO:0000256" key="1">
    <source>
        <dbReference type="ARBA" id="ARBA00004571"/>
    </source>
</evidence>
<dbReference type="InterPro" id="IPR000531">
    <property type="entry name" value="Beta-barrel_TonB"/>
</dbReference>
<evidence type="ECO:0000256" key="10">
    <source>
        <dbReference type="ARBA" id="ARBA00023077"/>
    </source>
</evidence>
<reference evidence="18 19" key="1">
    <citation type="submission" date="2019-03" db="EMBL/GenBank/DDBJ databases">
        <title>Genomic Encyclopedia of Archaeal and Bacterial Type Strains, Phase II (KMG-II): from individual species to whole genera.</title>
        <authorList>
            <person name="Goeker M."/>
        </authorList>
    </citation>
    <scope>NUCLEOTIDE SEQUENCE [LARGE SCALE GENOMIC DNA]</scope>
    <source>
        <strain evidence="18 19">DSM 19034</strain>
    </source>
</reference>
<protein>
    <submittedName>
        <fullName evidence="18">Iron complex outermembrane receptor protein</fullName>
    </submittedName>
</protein>
<evidence type="ECO:0000256" key="13">
    <source>
        <dbReference type="ARBA" id="ARBA00023237"/>
    </source>
</evidence>